<dbReference type="EMBL" id="VOHY01000017">
    <property type="protein sequence ID" value="TWV69699.1"/>
    <property type="molecule type" value="Genomic_DNA"/>
</dbReference>
<reference evidence="5 7" key="4">
    <citation type="submission" date="2019-08" db="EMBL/GenBank/DDBJ databases">
        <title>Genome sequencing of Bacteroides fragilis Sample_iSURF_9.</title>
        <authorList>
            <person name="Chandler J.E."/>
            <person name="Ruoff K.L."/>
            <person name="Price C.E."/>
            <person name="Valls R.A."/>
            <person name="O'Toole G.A."/>
        </authorList>
    </citation>
    <scope>NUCLEOTIDE SEQUENCE [LARGE SCALE GENOMIC DNA]</scope>
    <source>
        <strain evidence="5 7">CFPLTA004_1B</strain>
    </source>
</reference>
<reference evidence="4 8" key="2">
    <citation type="submission" date="2019-07" db="EMBL/GenBank/DDBJ databases">
        <title>Genome Sequencing of Bacteroides fragilis.</title>
        <authorList>
            <person name="Pinto K.M."/>
            <person name="Ruoff K.L."/>
            <person name="Price C.E."/>
            <person name="Valls R.A."/>
            <person name="O'Toole G.A."/>
        </authorList>
    </citation>
    <scope>NUCLEOTIDE SEQUENCE [LARGE SCALE GENOMIC DNA]</scope>
    <source>
        <strain evidence="4 8">AD135F_3B</strain>
    </source>
</reference>
<evidence type="ECO:0000313" key="5">
    <source>
        <dbReference type="EMBL" id="TWV69699.1"/>
    </source>
</evidence>
<dbReference type="EMBL" id="VOHT01000010">
    <property type="protein sequence ID" value="TWV45758.1"/>
    <property type="molecule type" value="Genomic_DNA"/>
</dbReference>
<evidence type="ECO:0000313" key="7">
    <source>
        <dbReference type="Proteomes" id="UP000318041"/>
    </source>
</evidence>
<gene>
    <name evidence="2" type="ORF">F2Z29_10210</name>
    <name evidence="1" type="ORF">F2Z89_15885</name>
    <name evidence="4" type="ORF">FSA03_19770</name>
    <name evidence="3" type="ORF">FSA06_20370</name>
    <name evidence="5" type="ORF">FSA08_18190</name>
</gene>
<evidence type="ECO:0000313" key="9">
    <source>
        <dbReference type="Proteomes" id="UP000436803"/>
    </source>
</evidence>
<evidence type="ECO:0000313" key="3">
    <source>
        <dbReference type="EMBL" id="TWV38725.1"/>
    </source>
</evidence>
<dbReference type="EMBL" id="VWAW01000007">
    <property type="protein sequence ID" value="KAA5174282.1"/>
    <property type="molecule type" value="Genomic_DNA"/>
</dbReference>
<dbReference type="AlphaFoldDB" id="A0A395WNJ3"/>
<dbReference type="EMBL" id="VWCJ01000011">
    <property type="protein sequence ID" value="KAA4994893.1"/>
    <property type="molecule type" value="Genomic_DNA"/>
</dbReference>
<evidence type="ECO:0000313" key="2">
    <source>
        <dbReference type="EMBL" id="KAA5174282.1"/>
    </source>
</evidence>
<evidence type="ECO:0000313" key="4">
    <source>
        <dbReference type="EMBL" id="TWV45758.1"/>
    </source>
</evidence>
<dbReference type="Proteomes" id="UP000319026">
    <property type="component" value="Unassembled WGS sequence"/>
</dbReference>
<proteinExistence type="predicted"/>
<name>A0A395WNJ3_BACFG</name>
<comment type="caution">
    <text evidence="4">The sequence shown here is derived from an EMBL/GenBank/DDBJ whole genome shotgun (WGS) entry which is preliminary data.</text>
</comment>
<reference evidence="9 10" key="1">
    <citation type="journal article" date="2019" name="Nat. Med.">
        <title>A library of human gut bacterial isolates paired with longitudinal multiomics data enables mechanistic microbiome research.</title>
        <authorList>
            <person name="Poyet M."/>
            <person name="Groussin M."/>
            <person name="Gibbons S.M."/>
            <person name="Avila-Pacheco J."/>
            <person name="Jiang X."/>
            <person name="Kearney S.M."/>
            <person name="Perrotta A.R."/>
            <person name="Berdy B."/>
            <person name="Zhao S."/>
            <person name="Lieberman T.D."/>
            <person name="Swanson P.K."/>
            <person name="Smith M."/>
            <person name="Roesemann S."/>
            <person name="Alexander J.E."/>
            <person name="Rich S.A."/>
            <person name="Livny J."/>
            <person name="Vlamakis H."/>
            <person name="Clish C."/>
            <person name="Bullock K."/>
            <person name="Deik A."/>
            <person name="Scott J."/>
            <person name="Pierce K.A."/>
            <person name="Xavier R.J."/>
            <person name="Alm E.J."/>
        </authorList>
    </citation>
    <scope>NUCLEOTIDE SEQUENCE [LARGE SCALE GENOMIC DNA]</scope>
    <source>
        <strain evidence="1 10">BIOML-A46</strain>
        <strain evidence="2 9">BIOML-A7</strain>
    </source>
</reference>
<accession>A0A395WNJ3</accession>
<organism evidence="4 8">
    <name type="scientific">Bacteroides fragilis</name>
    <dbReference type="NCBI Taxonomy" id="817"/>
    <lineage>
        <taxon>Bacteria</taxon>
        <taxon>Pseudomonadati</taxon>
        <taxon>Bacteroidota</taxon>
        <taxon>Bacteroidia</taxon>
        <taxon>Bacteroidales</taxon>
        <taxon>Bacteroidaceae</taxon>
        <taxon>Bacteroides</taxon>
    </lineage>
</organism>
<evidence type="ECO:0000313" key="1">
    <source>
        <dbReference type="EMBL" id="KAA4994893.1"/>
    </source>
</evidence>
<dbReference type="Proteomes" id="UP000436803">
    <property type="component" value="Unassembled WGS sequence"/>
</dbReference>
<evidence type="ECO:0000313" key="6">
    <source>
        <dbReference type="Proteomes" id="UP000315444"/>
    </source>
</evidence>
<evidence type="ECO:0000313" key="10">
    <source>
        <dbReference type="Proteomes" id="UP000460666"/>
    </source>
</evidence>
<dbReference type="Proteomes" id="UP000318041">
    <property type="component" value="Unassembled WGS sequence"/>
</dbReference>
<protein>
    <submittedName>
        <fullName evidence="4">Uncharacterized protein</fullName>
    </submittedName>
</protein>
<evidence type="ECO:0000313" key="8">
    <source>
        <dbReference type="Proteomes" id="UP000319026"/>
    </source>
</evidence>
<dbReference type="Proteomes" id="UP000460666">
    <property type="component" value="Unassembled WGS sequence"/>
</dbReference>
<reference evidence="3 6" key="3">
    <citation type="submission" date="2019-07" db="EMBL/GenBank/DDBJ databases">
        <title>Genome sequencing of Bacteroides fragilis.</title>
        <authorList>
            <person name="Galasyn E.V."/>
            <person name="Ruoff K.L."/>
            <person name="Price C.E."/>
            <person name="Valls R.A."/>
            <person name="O'Toole G.A."/>
        </authorList>
    </citation>
    <scope>NUCLEOTIDE SEQUENCE [LARGE SCALE GENOMIC DNA]</scope>
    <source>
        <strain evidence="3 6">AD135F_1B</strain>
    </source>
</reference>
<sequence>MVTPFFVYPYCFSVKVKNRTPFSGLLEGVKLAAKSSGCPICPFLNRGCVSRIF</sequence>
<dbReference type="Proteomes" id="UP000315444">
    <property type="component" value="Unassembled WGS sequence"/>
</dbReference>
<dbReference type="EMBL" id="VOHV01000010">
    <property type="protein sequence ID" value="TWV38725.1"/>
    <property type="molecule type" value="Genomic_DNA"/>
</dbReference>